<dbReference type="Proteomes" id="UP000231426">
    <property type="component" value="Unassembled WGS sequence"/>
</dbReference>
<reference evidence="2" key="1">
    <citation type="submission" date="2017-09" db="EMBL/GenBank/DDBJ databases">
        <title>Depth-based differentiation of microbial function through sediment-hosted aquifers and enrichment of novel symbionts in the deep terrestrial subsurface.</title>
        <authorList>
            <person name="Probst A.J."/>
            <person name="Ladd B."/>
            <person name="Jarett J.K."/>
            <person name="Geller-Mcgrath D.E."/>
            <person name="Sieber C.M.K."/>
            <person name="Emerson J.B."/>
            <person name="Anantharaman K."/>
            <person name="Thomas B.C."/>
            <person name="Malmstrom R."/>
            <person name="Stieglmeier M."/>
            <person name="Klingl A."/>
            <person name="Woyke T."/>
            <person name="Ryan C.M."/>
            <person name="Banfield J.F."/>
        </authorList>
    </citation>
    <scope>NUCLEOTIDE SEQUENCE [LARGE SCALE GENOMIC DNA]</scope>
</reference>
<gene>
    <name evidence="1" type="ORF">COU29_00920</name>
</gene>
<organism evidence="1 2">
    <name type="scientific">Candidatus Magasanikbacteria bacterium CG10_big_fil_rev_8_21_14_0_10_36_32</name>
    <dbReference type="NCBI Taxonomy" id="1974646"/>
    <lineage>
        <taxon>Bacteria</taxon>
        <taxon>Candidatus Magasanikiibacteriota</taxon>
    </lineage>
</organism>
<protein>
    <submittedName>
        <fullName evidence="1">Uncharacterized protein</fullName>
    </submittedName>
</protein>
<accession>A0A2M6W6C5</accession>
<evidence type="ECO:0000313" key="1">
    <source>
        <dbReference type="EMBL" id="PIT88339.1"/>
    </source>
</evidence>
<sequence length="383" mass="41999">MVIAIAVFFGVTNVSADSGEIRKIESLEYRGLGGVDLTLDSRILSNVISSTEGWKFSVFNLDVIGNWTESDDAIDLYSDMFNAGNSLAAIIAVNKRPTMNFGLRARVEPFRISWGTKKIGRLTVGAYNENDVVIHNAPLDTSPLPVVHDGINSYVDFSGTPDIAAIAIRSDIGGLIGYTRMFELPLGIELSAGVQGRVMHRWLSPKTAVRFNGHLGLATFENALQTPDFNCLSGIGFAVDLSSTVAFHDPILDARLAVTAENFGTVWYNGDSQSENPRFSVGTVVTPLHVLGKDSWKLGTDFENLQDGLTWQIGTLYTLGNDKFSISPQFGYIHGENDMFFRANDFITAGLSANLRGFHLRAVYEYNLTFDLHNVGFGLEMTF</sequence>
<name>A0A2M6W6C5_9BACT</name>
<evidence type="ECO:0000313" key="2">
    <source>
        <dbReference type="Proteomes" id="UP000231426"/>
    </source>
</evidence>
<dbReference type="AlphaFoldDB" id="A0A2M6W6C5"/>
<comment type="caution">
    <text evidence="1">The sequence shown here is derived from an EMBL/GenBank/DDBJ whole genome shotgun (WGS) entry which is preliminary data.</text>
</comment>
<dbReference type="EMBL" id="PFBV01000003">
    <property type="protein sequence ID" value="PIT88339.1"/>
    <property type="molecule type" value="Genomic_DNA"/>
</dbReference>
<proteinExistence type="predicted"/>